<name>A0A0C3S574_PHLG1</name>
<reference evidence="1 2" key="1">
    <citation type="journal article" date="2014" name="PLoS Genet.">
        <title>Analysis of the Phlebiopsis gigantea genome, transcriptome and secretome provides insight into its pioneer colonization strategies of wood.</title>
        <authorList>
            <person name="Hori C."/>
            <person name="Ishida T."/>
            <person name="Igarashi K."/>
            <person name="Samejima M."/>
            <person name="Suzuki H."/>
            <person name="Master E."/>
            <person name="Ferreira P."/>
            <person name="Ruiz-Duenas F.J."/>
            <person name="Held B."/>
            <person name="Canessa P."/>
            <person name="Larrondo L.F."/>
            <person name="Schmoll M."/>
            <person name="Druzhinina I.S."/>
            <person name="Kubicek C.P."/>
            <person name="Gaskell J.A."/>
            <person name="Kersten P."/>
            <person name="St John F."/>
            <person name="Glasner J."/>
            <person name="Sabat G."/>
            <person name="Splinter BonDurant S."/>
            <person name="Syed K."/>
            <person name="Yadav J."/>
            <person name="Mgbeahuruike A.C."/>
            <person name="Kovalchuk A."/>
            <person name="Asiegbu F.O."/>
            <person name="Lackner G."/>
            <person name="Hoffmeister D."/>
            <person name="Rencoret J."/>
            <person name="Gutierrez A."/>
            <person name="Sun H."/>
            <person name="Lindquist E."/>
            <person name="Barry K."/>
            <person name="Riley R."/>
            <person name="Grigoriev I.V."/>
            <person name="Henrissat B."/>
            <person name="Kues U."/>
            <person name="Berka R.M."/>
            <person name="Martinez A.T."/>
            <person name="Covert S.F."/>
            <person name="Blanchette R.A."/>
            <person name="Cullen D."/>
        </authorList>
    </citation>
    <scope>NUCLEOTIDE SEQUENCE [LARGE SCALE GENOMIC DNA]</scope>
    <source>
        <strain evidence="1 2">11061_1 CR5-6</strain>
    </source>
</reference>
<organism evidence="1 2">
    <name type="scientific">Phlebiopsis gigantea (strain 11061_1 CR5-6)</name>
    <name type="common">White-rot fungus</name>
    <name type="synonym">Peniophora gigantea</name>
    <dbReference type="NCBI Taxonomy" id="745531"/>
    <lineage>
        <taxon>Eukaryota</taxon>
        <taxon>Fungi</taxon>
        <taxon>Dikarya</taxon>
        <taxon>Basidiomycota</taxon>
        <taxon>Agaricomycotina</taxon>
        <taxon>Agaricomycetes</taxon>
        <taxon>Polyporales</taxon>
        <taxon>Phanerochaetaceae</taxon>
        <taxon>Phlebiopsis</taxon>
    </lineage>
</organism>
<proteinExistence type="predicted"/>
<evidence type="ECO:0000313" key="2">
    <source>
        <dbReference type="Proteomes" id="UP000053257"/>
    </source>
</evidence>
<accession>A0A0C3S574</accession>
<dbReference type="SUPFAM" id="SSF52047">
    <property type="entry name" value="RNI-like"/>
    <property type="match status" value="1"/>
</dbReference>
<evidence type="ECO:0000313" key="1">
    <source>
        <dbReference type="EMBL" id="KIP03360.1"/>
    </source>
</evidence>
<dbReference type="EMBL" id="KN840620">
    <property type="protein sequence ID" value="KIP03360.1"/>
    <property type="molecule type" value="Genomic_DNA"/>
</dbReference>
<evidence type="ECO:0008006" key="3">
    <source>
        <dbReference type="Google" id="ProtNLM"/>
    </source>
</evidence>
<protein>
    <recommendedName>
        <fullName evidence="3">F-box domain-containing protein</fullName>
    </recommendedName>
</protein>
<dbReference type="AlphaFoldDB" id="A0A0C3S574"/>
<dbReference type="HOGENOM" id="CLU_078307_0_0_1"/>
<dbReference type="Gene3D" id="3.80.10.10">
    <property type="entry name" value="Ribonuclease Inhibitor"/>
    <property type="match status" value="1"/>
</dbReference>
<dbReference type="InterPro" id="IPR032675">
    <property type="entry name" value="LRR_dom_sf"/>
</dbReference>
<sequence length="285" mass="31992">MVKNDDRRRLPPEIVYEVLEHCLFVSPEALFSAPALFWGYRDCDLGTRPVLRRSVHLLRVCRQWHALALPLLYAALWISSTADAEAIAHALRSRPPLCRAVRALRVGAVEDGFGDGLQYIVAHAPHLRAVRLQLDTSDWAALNSLDALARALPCLRPTVLWVSRNIAVSGRHACRVAAIFNTCLAEDYTHLEHLHLGSNFNLTEETAHAIRQCPRLNSVSIRLTDLQYQWPPSLLNTIDSPRLQTIRCRVPVANLATLDIDNVRKDLVSRGVDSAVVEKLTFIPR</sequence>
<dbReference type="Proteomes" id="UP000053257">
    <property type="component" value="Unassembled WGS sequence"/>
</dbReference>
<keyword evidence="2" id="KW-1185">Reference proteome</keyword>
<gene>
    <name evidence="1" type="ORF">PHLGIDRAFT_121659</name>
</gene>